<dbReference type="PANTHER" id="PTHR43026:SF1">
    <property type="entry name" value="2-HYDROXYACID DEHYDROGENASE HOMOLOG 1-RELATED"/>
    <property type="match status" value="1"/>
</dbReference>
<dbReference type="Gene3D" id="3.40.50.720">
    <property type="entry name" value="NAD(P)-binding Rossmann-like Domain"/>
    <property type="match status" value="2"/>
</dbReference>
<dbReference type="HOGENOM" id="CLU_019796_1_1_6"/>
<dbReference type="CDD" id="cd12183">
    <property type="entry name" value="LDH_like_2"/>
    <property type="match status" value="1"/>
</dbReference>
<dbReference type="Pfam" id="PF00389">
    <property type="entry name" value="2-Hacid_dh"/>
    <property type="match status" value="1"/>
</dbReference>
<evidence type="ECO:0000313" key="8">
    <source>
        <dbReference type="Proteomes" id="UP000031104"/>
    </source>
</evidence>
<dbReference type="PANTHER" id="PTHR43026">
    <property type="entry name" value="2-HYDROXYACID DEHYDROGENASE HOMOLOG 1-RELATED"/>
    <property type="match status" value="1"/>
</dbReference>
<evidence type="ECO:0000256" key="3">
    <source>
        <dbReference type="ARBA" id="ARBA00023027"/>
    </source>
</evidence>
<feature type="domain" description="D-isomer specific 2-hydroxyacid dehydrogenase catalytic" evidence="5">
    <location>
        <begin position="4"/>
        <end position="315"/>
    </location>
</feature>
<dbReference type="PROSITE" id="PS00670">
    <property type="entry name" value="D_2_HYDROXYACID_DH_2"/>
    <property type="match status" value="1"/>
</dbReference>
<keyword evidence="2 4" id="KW-0560">Oxidoreductase</keyword>
<dbReference type="Pfam" id="PF02826">
    <property type="entry name" value="2-Hacid_dh_C"/>
    <property type="match status" value="1"/>
</dbReference>
<dbReference type="AlphaFoldDB" id="A0A0A8E2Z9"/>
<evidence type="ECO:0000259" key="5">
    <source>
        <dbReference type="Pfam" id="PF00389"/>
    </source>
</evidence>
<proteinExistence type="inferred from homology"/>
<dbReference type="InterPro" id="IPR006139">
    <property type="entry name" value="D-isomer_2_OHA_DH_cat_dom"/>
</dbReference>
<name>A0A0A8E2Z9_9GAMM</name>
<dbReference type="InterPro" id="IPR036291">
    <property type="entry name" value="NAD(P)-bd_dom_sf"/>
</dbReference>
<keyword evidence="8" id="KW-1185">Reference proteome</keyword>
<evidence type="ECO:0000256" key="4">
    <source>
        <dbReference type="RuleBase" id="RU003719"/>
    </source>
</evidence>
<evidence type="ECO:0000256" key="2">
    <source>
        <dbReference type="ARBA" id="ARBA00023002"/>
    </source>
</evidence>
<dbReference type="SUPFAM" id="SSF51735">
    <property type="entry name" value="NAD(P)-binding Rossmann-fold domains"/>
    <property type="match status" value="1"/>
</dbReference>
<comment type="similarity">
    <text evidence="1 4">Belongs to the D-isomer specific 2-hydroxyacid dehydrogenase family.</text>
</comment>
<dbReference type="InterPro" id="IPR029753">
    <property type="entry name" value="D-isomer_DH_CS"/>
</dbReference>
<dbReference type="STRING" id="594679.SD28_01290"/>
<dbReference type="KEGG" id="fgu:SD28_01290"/>
<dbReference type="PROSITE" id="PS00065">
    <property type="entry name" value="D_2_HYDROXYACID_DH_1"/>
    <property type="match status" value="1"/>
</dbReference>
<dbReference type="InterPro" id="IPR006140">
    <property type="entry name" value="D-isomer_DH_NAD-bd"/>
</dbReference>
<dbReference type="EMBL" id="CP010427">
    <property type="protein sequence ID" value="AJC48388.1"/>
    <property type="molecule type" value="Genomic_DNA"/>
</dbReference>
<protein>
    <submittedName>
        <fullName evidence="7">2-hydroxyacid dehydrogenase</fullName>
    </submittedName>
</protein>
<dbReference type="GO" id="GO:0016616">
    <property type="term" value="F:oxidoreductase activity, acting on the CH-OH group of donors, NAD or NADP as acceptor"/>
    <property type="evidence" value="ECO:0007669"/>
    <property type="project" value="InterPro"/>
</dbReference>
<dbReference type="SUPFAM" id="SSF52283">
    <property type="entry name" value="Formate/glycerate dehydrogenase catalytic domain-like"/>
    <property type="match status" value="1"/>
</dbReference>
<gene>
    <name evidence="7" type="ORF">SD28_01290</name>
</gene>
<dbReference type="Proteomes" id="UP000031104">
    <property type="component" value="Chromosome"/>
</dbReference>
<dbReference type="InterPro" id="IPR058205">
    <property type="entry name" value="D-LDH-like"/>
</dbReference>
<sequence length="328" mass="36639">MKIFFYSTKKYDKEYFSKLNSNHQLTFGDYPLGQETVIFAKGYDAVCIFVNDVCDATVLDKLGKIGVKNVLLRCAGFNNVDIAHAKSLGMKVARVPAYSPFSVAEHTLALLLCLNRKIHKAYNRVKESNFNIEGLEGFDIHQKTIGIIGFGNIGKAFAQIMSGFGGKILIYDPYADTTTVPNYVTFVDDKNKLFTEADIISLHCPLNEDTKYIIDQEALDLINPSAFIINTSRGALINTKTIIKALKSKSIAGLAIDVYEYEKDIFFRDMSGEILTDDIFERLLTFPNVLVTAHQAFLTKEALEGIANTTLNNASLMEELKRDSNFCD</sequence>
<evidence type="ECO:0000259" key="6">
    <source>
        <dbReference type="Pfam" id="PF02826"/>
    </source>
</evidence>
<organism evidence="7 8">
    <name type="scientific">Allofrancisella guangzhouensis</name>
    <dbReference type="NCBI Taxonomy" id="594679"/>
    <lineage>
        <taxon>Bacteria</taxon>
        <taxon>Pseudomonadati</taxon>
        <taxon>Pseudomonadota</taxon>
        <taxon>Gammaproteobacteria</taxon>
        <taxon>Thiotrichales</taxon>
        <taxon>Francisellaceae</taxon>
        <taxon>Allofrancisella</taxon>
    </lineage>
</organism>
<accession>A0A0A8E2Z9</accession>
<dbReference type="InterPro" id="IPR029752">
    <property type="entry name" value="D-isomer_DH_CS1"/>
</dbReference>
<reference evidence="7 8" key="1">
    <citation type="submission" date="2014-12" db="EMBL/GenBank/DDBJ databases">
        <title>Complete genome sequence of Francisella guanzhouensis strain 08HL01032 isolated from air-conditioning system in China.</title>
        <authorList>
            <person name="Svensson D."/>
            <person name="Ohrman C."/>
            <person name="Backman S."/>
            <person name="Karlsson E."/>
            <person name="Nilsson E."/>
            <person name="Bystrom M."/>
            <person name="Larkeryd A."/>
            <person name="Stenberg P."/>
            <person name="Scholtz H.C."/>
            <person name="Forsman M."/>
            <person name="Sjodin A."/>
        </authorList>
    </citation>
    <scope>NUCLEOTIDE SEQUENCE [LARGE SCALE GENOMIC DNA]</scope>
    <source>
        <strain evidence="7 8">08HL01032</strain>
    </source>
</reference>
<evidence type="ECO:0000256" key="1">
    <source>
        <dbReference type="ARBA" id="ARBA00005854"/>
    </source>
</evidence>
<dbReference type="GO" id="GO:0051287">
    <property type="term" value="F:NAD binding"/>
    <property type="evidence" value="ECO:0007669"/>
    <property type="project" value="InterPro"/>
</dbReference>
<keyword evidence="3" id="KW-0520">NAD</keyword>
<feature type="domain" description="D-isomer specific 2-hydroxyacid dehydrogenase NAD-binding" evidence="6">
    <location>
        <begin position="108"/>
        <end position="296"/>
    </location>
</feature>
<evidence type="ECO:0000313" key="7">
    <source>
        <dbReference type="EMBL" id="AJC48388.1"/>
    </source>
</evidence>
<dbReference type="RefSeq" id="WP_039123324.1">
    <property type="nucleotide sequence ID" value="NZ_CP010427.1"/>
</dbReference>
<dbReference type="OrthoDB" id="9805416at2"/>